<gene>
    <name evidence="8" type="primary">pcaK</name>
    <name evidence="8" type="ORF">BkAM31D_22040</name>
</gene>
<feature type="transmembrane region" description="Helical" evidence="6">
    <location>
        <begin position="408"/>
        <end position="427"/>
    </location>
</feature>
<dbReference type="KEGG" id="bkw:BkAM31D_22040"/>
<organism evidence="8 9">
    <name type="scientific">Halalkalibacter krulwichiae</name>
    <dbReference type="NCBI Taxonomy" id="199441"/>
    <lineage>
        <taxon>Bacteria</taxon>
        <taxon>Bacillati</taxon>
        <taxon>Bacillota</taxon>
        <taxon>Bacilli</taxon>
        <taxon>Bacillales</taxon>
        <taxon>Bacillaceae</taxon>
        <taxon>Halalkalibacter</taxon>
    </lineage>
</organism>
<dbReference type="STRING" id="199441.BkAM31D_22040"/>
<dbReference type="PROSITE" id="PS50850">
    <property type="entry name" value="MFS"/>
    <property type="match status" value="1"/>
</dbReference>
<evidence type="ECO:0000256" key="4">
    <source>
        <dbReference type="ARBA" id="ARBA00022989"/>
    </source>
</evidence>
<sequence length="453" mass="49368">MAMINTTEVIAKSKFNRFHSMLLFWCTFIIAFDGYDLVLYGSVVPFLIEEWSLSSVQAGAIGSYGYIGVMIGAITFGILADRIGRKNVILLCIILFSLFTALCGFAPNPEAFSIYRFIAGLGLGGIMPNIIALMTDYSPKTSRSTLVSIVLCGYSVGGMMAPTLSIFLIPMFGWEVIFWIAGIPLLLLPIMYKQIPETPNFLIARGQNEQLSNILTKVSPSFSYQKHDQFEKKTITESGSSVGQLFKNNRGLSTSMIWVAFFMSLLMIYGLNTWLPKLMFEAGYALDSSLTFLIILNFGAIVGTLIIGRLADKWGAKKLLIPMYVIGGICIILLGFRSNLAVLYLLVAIAGACTIGSQNIVNAYVSQYYPPRIRSTALGVSSGVGRIGAIVAPTFGGILLAASLPIQMNFLAFAIPGIIAAIALSFVQEKYAYYKQEEKKNSQDTPLDKAAGS</sequence>
<protein>
    <submittedName>
        <fullName evidence="8">4-hydroxybenzoate transporter PcaK</fullName>
    </submittedName>
</protein>
<evidence type="ECO:0000313" key="9">
    <source>
        <dbReference type="Proteomes" id="UP000193006"/>
    </source>
</evidence>
<proteinExistence type="predicted"/>
<evidence type="ECO:0000256" key="6">
    <source>
        <dbReference type="SAM" id="Phobius"/>
    </source>
</evidence>
<keyword evidence="9" id="KW-1185">Reference proteome</keyword>
<dbReference type="EMBL" id="CP020814">
    <property type="protein sequence ID" value="ARK32318.1"/>
    <property type="molecule type" value="Genomic_DNA"/>
</dbReference>
<dbReference type="Pfam" id="PF07690">
    <property type="entry name" value="MFS_1"/>
    <property type="match status" value="1"/>
</dbReference>
<comment type="subcellular location">
    <subcellularLocation>
        <location evidence="1">Cell membrane</location>
        <topology evidence="1">Multi-pass membrane protein</topology>
    </subcellularLocation>
</comment>
<keyword evidence="5 6" id="KW-0472">Membrane</keyword>
<evidence type="ECO:0000256" key="3">
    <source>
        <dbReference type="ARBA" id="ARBA00022692"/>
    </source>
</evidence>
<keyword evidence="3 6" id="KW-0812">Transmembrane</keyword>
<feature type="transmembrane region" description="Helical" evidence="6">
    <location>
        <begin position="176"/>
        <end position="192"/>
    </location>
</feature>
<dbReference type="GO" id="GO:0046943">
    <property type="term" value="F:carboxylic acid transmembrane transporter activity"/>
    <property type="evidence" value="ECO:0007669"/>
    <property type="project" value="TreeGrafter"/>
</dbReference>
<dbReference type="InterPro" id="IPR011701">
    <property type="entry name" value="MFS"/>
</dbReference>
<dbReference type="SUPFAM" id="SSF103473">
    <property type="entry name" value="MFS general substrate transporter"/>
    <property type="match status" value="1"/>
</dbReference>
<feature type="transmembrane region" description="Helical" evidence="6">
    <location>
        <begin position="21"/>
        <end position="48"/>
    </location>
</feature>
<feature type="domain" description="Major facilitator superfamily (MFS) profile" evidence="7">
    <location>
        <begin position="22"/>
        <end position="432"/>
    </location>
</feature>
<feature type="transmembrane region" description="Helical" evidence="6">
    <location>
        <begin position="60"/>
        <end position="80"/>
    </location>
</feature>
<feature type="transmembrane region" description="Helical" evidence="6">
    <location>
        <begin position="113"/>
        <end position="134"/>
    </location>
</feature>
<feature type="transmembrane region" description="Helical" evidence="6">
    <location>
        <begin position="289"/>
        <end position="307"/>
    </location>
</feature>
<dbReference type="InterPro" id="IPR036259">
    <property type="entry name" value="MFS_trans_sf"/>
</dbReference>
<evidence type="ECO:0000256" key="5">
    <source>
        <dbReference type="ARBA" id="ARBA00023136"/>
    </source>
</evidence>
<dbReference type="Proteomes" id="UP000193006">
    <property type="component" value="Chromosome"/>
</dbReference>
<dbReference type="CDD" id="cd17365">
    <property type="entry name" value="MFS_PcaK_like"/>
    <property type="match status" value="1"/>
</dbReference>
<evidence type="ECO:0000313" key="8">
    <source>
        <dbReference type="EMBL" id="ARK32318.1"/>
    </source>
</evidence>
<evidence type="ECO:0000256" key="1">
    <source>
        <dbReference type="ARBA" id="ARBA00004651"/>
    </source>
</evidence>
<dbReference type="PANTHER" id="PTHR23508:SF10">
    <property type="entry name" value="CARBOXYLIC ACID TRANSPORTER PROTEIN HOMOLOG"/>
    <property type="match status" value="1"/>
</dbReference>
<dbReference type="Gene3D" id="1.20.1250.20">
    <property type="entry name" value="MFS general substrate transporter like domains"/>
    <property type="match status" value="1"/>
</dbReference>
<feature type="transmembrane region" description="Helical" evidence="6">
    <location>
        <begin position="342"/>
        <end position="365"/>
    </location>
</feature>
<feature type="transmembrane region" description="Helical" evidence="6">
    <location>
        <begin position="251"/>
        <end position="269"/>
    </location>
</feature>
<evidence type="ECO:0000259" key="7">
    <source>
        <dbReference type="PROSITE" id="PS50850"/>
    </source>
</evidence>
<name>A0A1X9MFU8_9BACI</name>
<feature type="transmembrane region" description="Helical" evidence="6">
    <location>
        <begin position="87"/>
        <end position="107"/>
    </location>
</feature>
<dbReference type="PANTHER" id="PTHR23508">
    <property type="entry name" value="CARBOXYLIC ACID TRANSPORTER PROTEIN HOMOLOG"/>
    <property type="match status" value="1"/>
</dbReference>
<evidence type="ECO:0000256" key="2">
    <source>
        <dbReference type="ARBA" id="ARBA00022448"/>
    </source>
</evidence>
<feature type="transmembrane region" description="Helical" evidence="6">
    <location>
        <begin position="377"/>
        <end position="402"/>
    </location>
</feature>
<feature type="transmembrane region" description="Helical" evidence="6">
    <location>
        <begin position="319"/>
        <end position="336"/>
    </location>
</feature>
<reference evidence="8 9" key="1">
    <citation type="submission" date="2017-04" db="EMBL/GenBank/DDBJ databases">
        <title>Bacillus krulwichiae AM31D Genome sequencing and assembly.</title>
        <authorList>
            <person name="Krulwich T.A."/>
            <person name="Anastor L."/>
            <person name="Ehrlich R."/>
            <person name="Ehrlich G.D."/>
            <person name="Janto B."/>
        </authorList>
    </citation>
    <scope>NUCLEOTIDE SEQUENCE [LARGE SCALE GENOMIC DNA]</scope>
    <source>
        <strain evidence="8 9">AM31D</strain>
    </source>
</reference>
<keyword evidence="2" id="KW-0813">Transport</keyword>
<dbReference type="InterPro" id="IPR020846">
    <property type="entry name" value="MFS_dom"/>
</dbReference>
<dbReference type="GO" id="GO:0005886">
    <property type="term" value="C:plasma membrane"/>
    <property type="evidence" value="ECO:0007669"/>
    <property type="project" value="UniProtKB-SubCell"/>
</dbReference>
<dbReference type="AlphaFoldDB" id="A0A1X9MFU8"/>
<accession>A0A1X9MFU8</accession>
<feature type="transmembrane region" description="Helical" evidence="6">
    <location>
        <begin position="146"/>
        <end position="170"/>
    </location>
</feature>
<keyword evidence="4 6" id="KW-1133">Transmembrane helix</keyword>